<evidence type="ECO:0000313" key="2">
    <source>
        <dbReference type="Proteomes" id="UP000095751"/>
    </source>
</evidence>
<dbReference type="GO" id="GO:0004181">
    <property type="term" value="F:metallocarboxypeptidase activity"/>
    <property type="evidence" value="ECO:0007669"/>
    <property type="project" value="InterPro"/>
</dbReference>
<dbReference type="PANTHER" id="PTHR34217:SF1">
    <property type="entry name" value="CARBOXYPEPTIDASE 1"/>
    <property type="match status" value="1"/>
</dbReference>
<dbReference type="Pfam" id="PF02074">
    <property type="entry name" value="Peptidase_M32"/>
    <property type="match status" value="1"/>
</dbReference>
<dbReference type="AlphaFoldDB" id="A0A1E7ES51"/>
<evidence type="ECO:0000313" key="1">
    <source>
        <dbReference type="EMBL" id="OEU08791.1"/>
    </source>
</evidence>
<dbReference type="InterPro" id="IPR001333">
    <property type="entry name" value="Peptidase_M32_Taq"/>
</dbReference>
<dbReference type="GO" id="GO:0006508">
    <property type="term" value="P:proteolysis"/>
    <property type="evidence" value="ECO:0007669"/>
    <property type="project" value="InterPro"/>
</dbReference>
<accession>A0A1E7ES51</accession>
<dbReference type="PROSITE" id="PS52034">
    <property type="entry name" value="PEPTIDASE_M32"/>
    <property type="match status" value="1"/>
</dbReference>
<keyword evidence="2" id="KW-1185">Reference proteome</keyword>
<dbReference type="InParanoid" id="A0A1E7ES51"/>
<dbReference type="PRINTS" id="PR00998">
    <property type="entry name" value="CRBOXYPTASET"/>
</dbReference>
<dbReference type="SUPFAM" id="SSF55486">
    <property type="entry name" value="Metalloproteases ('zincins'), catalytic domain"/>
    <property type="match status" value="1"/>
</dbReference>
<sequence length="180" mass="21312">MGTHESQSLFWERHIGLSRPFWKFAHPFLKDFDPSFEDYTPEQVYGAVNHVSKSFIRVEADELTYPLHVILRYNIEKDVIAGKLPVSDISQRWNEDMKKLLDVDLYHYCKEDIPDIESLIENGNMEPIRAWLKKTVHQHGRLYSSLDKMFEDQLGEPLNSKYFIDYLSAKYTDLYKLDSM</sequence>
<dbReference type="Gene3D" id="1.10.1370.30">
    <property type="match status" value="2"/>
</dbReference>
<gene>
    <name evidence="1" type="ORF">FRACYDRAFT_271582</name>
</gene>
<proteinExistence type="predicted"/>
<organism evidence="1 2">
    <name type="scientific">Fragilariopsis cylindrus CCMP1102</name>
    <dbReference type="NCBI Taxonomy" id="635003"/>
    <lineage>
        <taxon>Eukaryota</taxon>
        <taxon>Sar</taxon>
        <taxon>Stramenopiles</taxon>
        <taxon>Ochrophyta</taxon>
        <taxon>Bacillariophyta</taxon>
        <taxon>Bacillariophyceae</taxon>
        <taxon>Bacillariophycidae</taxon>
        <taxon>Bacillariales</taxon>
        <taxon>Bacillariaceae</taxon>
        <taxon>Fragilariopsis</taxon>
    </lineage>
</organism>
<dbReference type="EMBL" id="KV784378">
    <property type="protein sequence ID" value="OEU08791.1"/>
    <property type="molecule type" value="Genomic_DNA"/>
</dbReference>
<protein>
    <submittedName>
        <fullName evidence="1">Zincin</fullName>
    </submittedName>
</protein>
<reference evidence="1 2" key="1">
    <citation type="submission" date="2016-09" db="EMBL/GenBank/DDBJ databases">
        <title>Extensive genetic diversity and differential bi-allelic expression allows diatom success in the polar Southern Ocean.</title>
        <authorList>
            <consortium name="DOE Joint Genome Institute"/>
            <person name="Mock T."/>
            <person name="Otillar R.P."/>
            <person name="Strauss J."/>
            <person name="Dupont C."/>
            <person name="Frickenhaus S."/>
            <person name="Maumus F."/>
            <person name="Mcmullan M."/>
            <person name="Sanges R."/>
            <person name="Schmutz J."/>
            <person name="Toseland A."/>
            <person name="Valas R."/>
            <person name="Veluchamy A."/>
            <person name="Ward B.J."/>
            <person name="Allen A."/>
            <person name="Barry K."/>
            <person name="Falciatore A."/>
            <person name="Ferrante M."/>
            <person name="Fortunato A.E."/>
            <person name="Gloeckner G."/>
            <person name="Gruber A."/>
            <person name="Hipkin R."/>
            <person name="Janech M."/>
            <person name="Kroth P."/>
            <person name="Leese F."/>
            <person name="Lindquist E."/>
            <person name="Lyon B.R."/>
            <person name="Martin J."/>
            <person name="Mayer C."/>
            <person name="Parker M."/>
            <person name="Quesneville H."/>
            <person name="Raymond J."/>
            <person name="Uhlig C."/>
            <person name="Valentin K.U."/>
            <person name="Worden A.Z."/>
            <person name="Armbrust E.V."/>
            <person name="Bowler C."/>
            <person name="Green B."/>
            <person name="Moulton V."/>
            <person name="Van Oosterhout C."/>
            <person name="Grigoriev I."/>
        </authorList>
    </citation>
    <scope>NUCLEOTIDE SEQUENCE [LARGE SCALE GENOMIC DNA]</scope>
    <source>
        <strain evidence="1 2">CCMP1102</strain>
    </source>
</reference>
<dbReference type="OrthoDB" id="10249837at2759"/>
<name>A0A1E7ES51_9STRA</name>
<dbReference type="PANTHER" id="PTHR34217">
    <property type="entry name" value="METAL-DEPENDENT CARBOXYPEPTIDASE"/>
    <property type="match status" value="1"/>
</dbReference>
<dbReference type="KEGG" id="fcy:FRACYDRAFT_271582"/>
<dbReference type="Proteomes" id="UP000095751">
    <property type="component" value="Unassembled WGS sequence"/>
</dbReference>